<evidence type="ECO:0000313" key="5">
    <source>
        <dbReference type="EMBL" id="NDY42496.1"/>
    </source>
</evidence>
<dbReference type="PANTHER" id="PTHR37809:SF1">
    <property type="entry name" value="RIBOSOMAL PROTEIN S12 METHYLTHIOTRANSFERASE ACCESSORY FACTOR YCAO"/>
    <property type="match status" value="1"/>
</dbReference>
<dbReference type="SUPFAM" id="SSF48452">
    <property type="entry name" value="TPR-like"/>
    <property type="match status" value="1"/>
</dbReference>
<dbReference type="Pfam" id="PF13181">
    <property type="entry name" value="TPR_8"/>
    <property type="match status" value="1"/>
</dbReference>
<evidence type="ECO:0000256" key="2">
    <source>
        <dbReference type="ARBA" id="ARBA00022803"/>
    </source>
</evidence>
<keyword evidence="6" id="KW-1185">Reference proteome</keyword>
<dbReference type="SMART" id="SM00028">
    <property type="entry name" value="TPR"/>
    <property type="match status" value="4"/>
</dbReference>
<dbReference type="Pfam" id="PF02624">
    <property type="entry name" value="YcaO"/>
    <property type="match status" value="1"/>
</dbReference>
<feature type="repeat" description="TPR" evidence="3">
    <location>
        <begin position="493"/>
        <end position="526"/>
    </location>
</feature>
<evidence type="ECO:0000259" key="4">
    <source>
        <dbReference type="PROSITE" id="PS51664"/>
    </source>
</evidence>
<dbReference type="InterPro" id="IPR013105">
    <property type="entry name" value="TPR_2"/>
</dbReference>
<evidence type="ECO:0000256" key="3">
    <source>
        <dbReference type="PROSITE-ProRule" id="PRU00339"/>
    </source>
</evidence>
<reference evidence="5 6" key="1">
    <citation type="submission" date="2020-02" db="EMBL/GenBank/DDBJ databases">
        <title>Comparative genomics of sulfur disproportionating microorganisms.</title>
        <authorList>
            <person name="Ward L.M."/>
            <person name="Bertran E."/>
            <person name="Johnston D.T."/>
        </authorList>
    </citation>
    <scope>NUCLEOTIDE SEQUENCE [LARGE SCALE GENOMIC DNA]</scope>
    <source>
        <strain evidence="5 6">DSM 100025</strain>
    </source>
</reference>
<dbReference type="PROSITE" id="PS50005">
    <property type="entry name" value="TPR"/>
    <property type="match status" value="2"/>
</dbReference>
<evidence type="ECO:0000256" key="1">
    <source>
        <dbReference type="ARBA" id="ARBA00022737"/>
    </source>
</evidence>
<sequence length="574" mass="62842">MLHDSYKESGAGYDKVCTPEETLRWVRERFRRAGLPVLRDVERIDKGRLGIPVYVSLYAAEATRLTGTAKQMGKGATPAQAECSAVMELVERYSLFSFLREGRRPLARWSEVDGRAVSKEDLFRALHDPLEEPGAVARAEELLDLLPLEWVTAYDPLARTAGRLPWSWFWPINEYNGSAAGNSLAEAAVQALSEVVERHVCSLVTFDRRTTPTIDPASVRGETARGLLRCFERVGVEVHLKDFSLGYGIPTVGAIAWDPATFPRRSEIVYTAGTSPDPERALIRALTEVAQLAGDFDTDGKYVESGLPLFATLDEAGYVLEAPAVVGLDALPSCASRNFREEVERAAADLLGHGLPVRVVDVTHPALGVPVTYVVAPGTHFRDRTRGVSVAYHGARVAAALPDPRAALAVLDRIEALYPESYEAAFYRGHAMERAGDYSAALRQYEKALALGPAESDRASVHCHRGLCHKELGDYARAEAELELARDLNPGLKEVHNLLGFCRYKQGRYLEAVEAFEAAVALDPASAIDYANIGTNLRMLGLAAAARRWYEMALEIDPDLDLARQGLAKLAEAA</sequence>
<dbReference type="Gene3D" id="3.30.160.660">
    <property type="match status" value="1"/>
</dbReference>
<dbReference type="AlphaFoldDB" id="A0A6N9TVH6"/>
<dbReference type="PANTHER" id="PTHR37809">
    <property type="entry name" value="RIBOSOMAL PROTEIN S12 METHYLTHIOTRANSFERASE ACCESSORY FACTOR YCAO"/>
    <property type="match status" value="1"/>
</dbReference>
<comment type="caution">
    <text evidence="5">The sequence shown here is derived from an EMBL/GenBank/DDBJ whole genome shotgun (WGS) entry which is preliminary data.</text>
</comment>
<keyword evidence="2 3" id="KW-0802">TPR repeat</keyword>
<dbReference type="RefSeq" id="WP_163298635.1">
    <property type="nucleotide sequence ID" value="NZ_JAAGRR010000061.1"/>
</dbReference>
<accession>A0A6N9TVH6</accession>
<feature type="repeat" description="TPR" evidence="3">
    <location>
        <begin position="422"/>
        <end position="455"/>
    </location>
</feature>
<dbReference type="Pfam" id="PF13432">
    <property type="entry name" value="TPR_16"/>
    <property type="match status" value="1"/>
</dbReference>
<dbReference type="InterPro" id="IPR003776">
    <property type="entry name" value="YcaO-like_dom"/>
</dbReference>
<organism evidence="5 6">
    <name type="scientific">Dissulfurirhabdus thermomarina</name>
    <dbReference type="NCBI Taxonomy" id="1765737"/>
    <lineage>
        <taxon>Bacteria</taxon>
        <taxon>Deltaproteobacteria</taxon>
        <taxon>Dissulfurirhabdaceae</taxon>
        <taxon>Dissulfurirhabdus</taxon>
    </lineage>
</organism>
<gene>
    <name evidence="5" type="ORF">G3N55_06525</name>
</gene>
<proteinExistence type="predicted"/>
<dbReference type="PROSITE" id="PS51664">
    <property type="entry name" value="YCAO"/>
    <property type="match status" value="1"/>
</dbReference>
<evidence type="ECO:0000313" key="6">
    <source>
        <dbReference type="Proteomes" id="UP000469346"/>
    </source>
</evidence>
<dbReference type="EMBL" id="JAAGRR010000061">
    <property type="protein sequence ID" value="NDY42496.1"/>
    <property type="molecule type" value="Genomic_DNA"/>
</dbReference>
<name>A0A6N9TVH6_DISTH</name>
<feature type="domain" description="YcaO" evidence="4">
    <location>
        <begin position="73"/>
        <end position="419"/>
    </location>
</feature>
<dbReference type="InterPro" id="IPR011990">
    <property type="entry name" value="TPR-like_helical_dom_sf"/>
</dbReference>
<protein>
    <submittedName>
        <fullName evidence="5">Tetratricopeptide repeat protein</fullName>
    </submittedName>
</protein>
<dbReference type="Gene3D" id="3.30.40.250">
    <property type="match status" value="1"/>
</dbReference>
<keyword evidence="1" id="KW-0677">Repeat</keyword>
<dbReference type="Proteomes" id="UP000469346">
    <property type="component" value="Unassembled WGS sequence"/>
</dbReference>
<dbReference type="Pfam" id="PF07719">
    <property type="entry name" value="TPR_2"/>
    <property type="match status" value="1"/>
</dbReference>
<dbReference type="Gene3D" id="3.30.1330.230">
    <property type="match status" value="1"/>
</dbReference>
<dbReference type="InterPro" id="IPR019734">
    <property type="entry name" value="TPR_rpt"/>
</dbReference>
<dbReference type="Gene3D" id="1.25.40.10">
    <property type="entry name" value="Tetratricopeptide repeat domain"/>
    <property type="match status" value="1"/>
</dbReference>
<dbReference type="NCBIfam" id="TIGR00702">
    <property type="entry name" value="YcaO-type kinase domain"/>
    <property type="match status" value="1"/>
</dbReference>